<protein>
    <submittedName>
        <fullName evidence="1">Uncharacterized protein</fullName>
    </submittedName>
</protein>
<organism evidence="1 2">
    <name type="scientific">Bradyrhizobium erythrophlei</name>
    <dbReference type="NCBI Taxonomy" id="1437360"/>
    <lineage>
        <taxon>Bacteria</taxon>
        <taxon>Pseudomonadati</taxon>
        <taxon>Pseudomonadota</taxon>
        <taxon>Alphaproteobacteria</taxon>
        <taxon>Hyphomicrobiales</taxon>
        <taxon>Nitrobacteraceae</taxon>
        <taxon>Bradyrhizobium</taxon>
    </lineage>
</organism>
<gene>
    <name evidence="1" type="ORF">SAMN05444169_5918</name>
</gene>
<dbReference type="EMBL" id="LT670818">
    <property type="protein sequence ID" value="SHH13082.1"/>
    <property type="molecule type" value="Genomic_DNA"/>
</dbReference>
<reference evidence="1 2" key="1">
    <citation type="submission" date="2016-11" db="EMBL/GenBank/DDBJ databases">
        <authorList>
            <person name="Jaros S."/>
            <person name="Januszkiewicz K."/>
            <person name="Wedrychowicz H."/>
        </authorList>
    </citation>
    <scope>NUCLEOTIDE SEQUENCE [LARGE SCALE GENOMIC DNA]</scope>
    <source>
        <strain evidence="1 2">GAS242</strain>
    </source>
</reference>
<name>A0A1M5QG88_9BRAD</name>
<evidence type="ECO:0000313" key="2">
    <source>
        <dbReference type="Proteomes" id="UP000190675"/>
    </source>
</evidence>
<evidence type="ECO:0000313" key="1">
    <source>
        <dbReference type="EMBL" id="SHH13082.1"/>
    </source>
</evidence>
<dbReference type="Proteomes" id="UP000190675">
    <property type="component" value="Chromosome I"/>
</dbReference>
<dbReference type="AlphaFoldDB" id="A0A1M5QG88"/>
<accession>A0A1M5QG88</accession>
<proteinExistence type="predicted"/>
<sequence length="76" mass="8646">MSFTPMKLKPESGANRIRSADDAYSFMAHLRLSYQSKPHWQAARQALDNVCASDVSEIWAWRTFRAAVSAEGWLLD</sequence>